<feature type="signal peptide" evidence="1">
    <location>
        <begin position="1"/>
        <end position="26"/>
    </location>
</feature>
<comment type="caution">
    <text evidence="2">The sequence shown here is derived from an EMBL/GenBank/DDBJ whole genome shotgun (WGS) entry which is preliminary data.</text>
</comment>
<evidence type="ECO:0000313" key="2">
    <source>
        <dbReference type="EMBL" id="MFD2698798.1"/>
    </source>
</evidence>
<evidence type="ECO:0000256" key="1">
    <source>
        <dbReference type="SAM" id="SignalP"/>
    </source>
</evidence>
<sequence length="248" mass="28036">MKPFNTAACKMLGMFLACSICLPVLYSCSDDDSITPNSMGKLEVQLTSDVNNFSNKTSNPNNIEIDQFWVNLSDIEIKLADYDDIKENDGYYDASMNPKLQGPFLANLINPRPVNLVDITIPNGLYEEIVFSFDSHKNPENEMYQKSIQITGKIKGKPFIFWHDCSNDIRLKYGANKEFITVEENQVKLLVNFDSYLAFNSNFINLDDIKDGDGDGIFTISPLDNDGNNLIAERIKLILLQHVSLKLN</sequence>
<proteinExistence type="predicted"/>
<name>A0ABW5SH27_9FLAO</name>
<evidence type="ECO:0008006" key="4">
    <source>
        <dbReference type="Google" id="ProtNLM"/>
    </source>
</evidence>
<dbReference type="RefSeq" id="WP_379048732.1">
    <property type="nucleotide sequence ID" value="NZ_JBHULZ010000041.1"/>
</dbReference>
<keyword evidence="1" id="KW-0732">Signal</keyword>
<dbReference type="EMBL" id="JBHULZ010000041">
    <property type="protein sequence ID" value="MFD2698798.1"/>
    <property type="molecule type" value="Genomic_DNA"/>
</dbReference>
<organism evidence="2 3">
    <name type="scientific">Mesonia sediminis</name>
    <dbReference type="NCBI Taxonomy" id="1703946"/>
    <lineage>
        <taxon>Bacteria</taxon>
        <taxon>Pseudomonadati</taxon>
        <taxon>Bacteroidota</taxon>
        <taxon>Flavobacteriia</taxon>
        <taxon>Flavobacteriales</taxon>
        <taxon>Flavobacteriaceae</taxon>
        <taxon>Mesonia</taxon>
    </lineage>
</organism>
<gene>
    <name evidence="2" type="ORF">ACFSQ0_12425</name>
</gene>
<protein>
    <recommendedName>
        <fullName evidence="4">DUF4382 domain-containing protein</fullName>
    </recommendedName>
</protein>
<feature type="chain" id="PRO_5047148610" description="DUF4382 domain-containing protein" evidence="1">
    <location>
        <begin position="27"/>
        <end position="248"/>
    </location>
</feature>
<evidence type="ECO:0000313" key="3">
    <source>
        <dbReference type="Proteomes" id="UP001597357"/>
    </source>
</evidence>
<dbReference type="Proteomes" id="UP001597357">
    <property type="component" value="Unassembled WGS sequence"/>
</dbReference>
<dbReference type="PROSITE" id="PS51257">
    <property type="entry name" value="PROKAR_LIPOPROTEIN"/>
    <property type="match status" value="1"/>
</dbReference>
<reference evidence="3" key="1">
    <citation type="journal article" date="2019" name="Int. J. Syst. Evol. Microbiol.">
        <title>The Global Catalogue of Microorganisms (GCM) 10K type strain sequencing project: providing services to taxonomists for standard genome sequencing and annotation.</title>
        <authorList>
            <consortium name="The Broad Institute Genomics Platform"/>
            <consortium name="The Broad Institute Genome Sequencing Center for Infectious Disease"/>
            <person name="Wu L."/>
            <person name="Ma J."/>
        </authorList>
    </citation>
    <scope>NUCLEOTIDE SEQUENCE [LARGE SCALE GENOMIC DNA]</scope>
    <source>
        <strain evidence="3">KCTC 42255</strain>
    </source>
</reference>
<keyword evidence="3" id="KW-1185">Reference proteome</keyword>
<accession>A0ABW5SH27</accession>